<comment type="caution">
    <text evidence="7">The sequence shown here is derived from an EMBL/GenBank/DDBJ whole genome shotgun (WGS) entry which is preliminary data.</text>
</comment>
<comment type="subcellular location">
    <subcellularLocation>
        <location evidence="1">Membrane</location>
        <topology evidence="1">Single-pass type I membrane protein</topology>
    </subcellularLocation>
</comment>
<dbReference type="InterPro" id="IPR007110">
    <property type="entry name" value="Ig-like_dom"/>
</dbReference>
<organism evidence="7 8">
    <name type="scientific">Mytilus galloprovincialis</name>
    <name type="common">Mediterranean mussel</name>
    <dbReference type="NCBI Taxonomy" id="29158"/>
    <lineage>
        <taxon>Eukaryota</taxon>
        <taxon>Metazoa</taxon>
        <taxon>Spiralia</taxon>
        <taxon>Lophotrochozoa</taxon>
        <taxon>Mollusca</taxon>
        <taxon>Bivalvia</taxon>
        <taxon>Autobranchia</taxon>
        <taxon>Pteriomorphia</taxon>
        <taxon>Mytilida</taxon>
        <taxon>Mytiloidea</taxon>
        <taxon>Mytilidae</taxon>
        <taxon>Mytilinae</taxon>
        <taxon>Mytilus</taxon>
    </lineage>
</organism>
<dbReference type="OrthoDB" id="6150053at2759"/>
<dbReference type="PROSITE" id="PS50835">
    <property type="entry name" value="IG_LIKE"/>
    <property type="match status" value="2"/>
</dbReference>
<keyword evidence="2" id="KW-0472">Membrane</keyword>
<dbReference type="PANTHER" id="PTHR11640:SF164">
    <property type="entry name" value="MAM DOMAIN-CONTAINING GLYCOSYLPHOSPHATIDYLINOSITOL ANCHOR PROTEIN 1"/>
    <property type="match status" value="1"/>
</dbReference>
<sequence>MAYINRLGPPSNLAINPSLITVTEGQVITATCSATGNPNPTFEWRKLGSDDVISSSSVLTINNAQESHKGTYICKAINTMGSGEVQTTVTVHYKPKVTIKTTLVQGKKGHSVEIPCEFTSYPYATSVTWTKIVGGQSSQLNLNGNKYRGATVNHPSLTILDLQASDIADYRCSVLNTVDVGESTIGRVNVDLTGSSI</sequence>
<dbReference type="EMBL" id="UYJE01003096">
    <property type="protein sequence ID" value="VDI16534.1"/>
    <property type="molecule type" value="Genomic_DNA"/>
</dbReference>
<dbReference type="SMART" id="SM00409">
    <property type="entry name" value="IG"/>
    <property type="match status" value="2"/>
</dbReference>
<dbReference type="SUPFAM" id="SSF48726">
    <property type="entry name" value="Immunoglobulin"/>
    <property type="match status" value="2"/>
</dbReference>
<evidence type="ECO:0000313" key="8">
    <source>
        <dbReference type="Proteomes" id="UP000596742"/>
    </source>
</evidence>
<proteinExistence type="predicted"/>
<name>A0A8B6DBY3_MYTGA</name>
<dbReference type="GO" id="GO:0050839">
    <property type="term" value="F:cell adhesion molecule binding"/>
    <property type="evidence" value="ECO:0007669"/>
    <property type="project" value="TreeGrafter"/>
</dbReference>
<dbReference type="GO" id="GO:0098609">
    <property type="term" value="P:cell-cell adhesion"/>
    <property type="evidence" value="ECO:0007669"/>
    <property type="project" value="TreeGrafter"/>
</dbReference>
<evidence type="ECO:0000256" key="4">
    <source>
        <dbReference type="ARBA" id="ARBA00023180"/>
    </source>
</evidence>
<dbReference type="InterPro" id="IPR036179">
    <property type="entry name" value="Ig-like_dom_sf"/>
</dbReference>
<reference evidence="7" key="1">
    <citation type="submission" date="2018-11" db="EMBL/GenBank/DDBJ databases">
        <authorList>
            <person name="Alioto T."/>
            <person name="Alioto T."/>
        </authorList>
    </citation>
    <scope>NUCLEOTIDE SEQUENCE</scope>
</reference>
<protein>
    <recommendedName>
        <fullName evidence="6">Ig-like domain-containing protein</fullName>
    </recommendedName>
</protein>
<evidence type="ECO:0000256" key="3">
    <source>
        <dbReference type="ARBA" id="ARBA00023157"/>
    </source>
</evidence>
<dbReference type="Gene3D" id="2.60.40.10">
    <property type="entry name" value="Immunoglobulins"/>
    <property type="match status" value="2"/>
</dbReference>
<evidence type="ECO:0000256" key="2">
    <source>
        <dbReference type="ARBA" id="ARBA00023136"/>
    </source>
</evidence>
<gene>
    <name evidence="7" type="ORF">MGAL_10B031375</name>
</gene>
<keyword evidence="8" id="KW-1185">Reference proteome</keyword>
<dbReference type="InterPro" id="IPR013783">
    <property type="entry name" value="Ig-like_fold"/>
</dbReference>
<dbReference type="GO" id="GO:0005886">
    <property type="term" value="C:plasma membrane"/>
    <property type="evidence" value="ECO:0007669"/>
    <property type="project" value="TreeGrafter"/>
</dbReference>
<feature type="domain" description="Ig-like" evidence="6">
    <location>
        <begin position="10"/>
        <end position="90"/>
    </location>
</feature>
<feature type="domain" description="Ig-like" evidence="6">
    <location>
        <begin position="95"/>
        <end position="193"/>
    </location>
</feature>
<dbReference type="AlphaFoldDB" id="A0A8B6DBY3"/>
<keyword evidence="3" id="KW-1015">Disulfide bond</keyword>
<evidence type="ECO:0000256" key="5">
    <source>
        <dbReference type="ARBA" id="ARBA00023319"/>
    </source>
</evidence>
<dbReference type="InterPro" id="IPR003598">
    <property type="entry name" value="Ig_sub2"/>
</dbReference>
<dbReference type="InterPro" id="IPR051275">
    <property type="entry name" value="Cell_adhesion_signaling"/>
</dbReference>
<dbReference type="InterPro" id="IPR003599">
    <property type="entry name" value="Ig_sub"/>
</dbReference>
<dbReference type="PANTHER" id="PTHR11640">
    <property type="entry name" value="NEPHRIN"/>
    <property type="match status" value="1"/>
</dbReference>
<dbReference type="SMART" id="SM00408">
    <property type="entry name" value="IGc2"/>
    <property type="match status" value="2"/>
</dbReference>
<keyword evidence="4" id="KW-0325">Glycoprotein</keyword>
<evidence type="ECO:0000256" key="1">
    <source>
        <dbReference type="ARBA" id="ARBA00004479"/>
    </source>
</evidence>
<accession>A0A8B6DBY3</accession>
<evidence type="ECO:0000313" key="7">
    <source>
        <dbReference type="EMBL" id="VDI16534.1"/>
    </source>
</evidence>
<dbReference type="Pfam" id="PF13927">
    <property type="entry name" value="Ig_3"/>
    <property type="match status" value="2"/>
</dbReference>
<dbReference type="GO" id="GO:0005911">
    <property type="term" value="C:cell-cell junction"/>
    <property type="evidence" value="ECO:0007669"/>
    <property type="project" value="TreeGrafter"/>
</dbReference>
<evidence type="ECO:0000259" key="6">
    <source>
        <dbReference type="PROSITE" id="PS50835"/>
    </source>
</evidence>
<dbReference type="Proteomes" id="UP000596742">
    <property type="component" value="Unassembled WGS sequence"/>
</dbReference>
<keyword evidence="5" id="KW-0393">Immunoglobulin domain</keyword>